<sequence length="292" mass="32607">MDSKIGDAILNLNLNINPQEDINFDHAEFNEEIREVEGESRIPMENEESVLIEELNRTRSENKKLTEMLSKSPKKRKGDSDQNLGIGNHGNTHEISSSCGDGGGVCCKRARELMKTSNVSKVYTKIHPSDTTLIVKDGYQWRKYGQKVTRDNPSPRAYYKCSFAPNCPVKKKVQRSVEDPSLLVAIYEGEHNHFHHNCQAEVPLGLNQFGMIPSSISSPNYTTSSSPSPRPNPSPILDSIRPGIDMSAFQQLLVEKMTESLTRNPSFTTSLAAAISSRILDNDLVENWENTA</sequence>
<reference evidence="1 2" key="1">
    <citation type="journal article" date="2021" name="Hortic Res">
        <title>High-quality reference genome and annotation aids understanding of berry development for evergreen blueberry (Vaccinium darrowii).</title>
        <authorList>
            <person name="Yu J."/>
            <person name="Hulse-Kemp A.M."/>
            <person name="Babiker E."/>
            <person name="Staton M."/>
        </authorList>
    </citation>
    <scope>NUCLEOTIDE SEQUENCE [LARGE SCALE GENOMIC DNA]</scope>
    <source>
        <strain evidence="2">cv. NJ 8807/NJ 8810</strain>
        <tissue evidence="1">Young leaf</tissue>
    </source>
</reference>
<proteinExistence type="predicted"/>
<name>A0ACB7XK42_9ERIC</name>
<organism evidence="1 2">
    <name type="scientific">Vaccinium darrowii</name>
    <dbReference type="NCBI Taxonomy" id="229202"/>
    <lineage>
        <taxon>Eukaryota</taxon>
        <taxon>Viridiplantae</taxon>
        <taxon>Streptophyta</taxon>
        <taxon>Embryophyta</taxon>
        <taxon>Tracheophyta</taxon>
        <taxon>Spermatophyta</taxon>
        <taxon>Magnoliopsida</taxon>
        <taxon>eudicotyledons</taxon>
        <taxon>Gunneridae</taxon>
        <taxon>Pentapetalae</taxon>
        <taxon>asterids</taxon>
        <taxon>Ericales</taxon>
        <taxon>Ericaceae</taxon>
        <taxon>Vaccinioideae</taxon>
        <taxon>Vaccinieae</taxon>
        <taxon>Vaccinium</taxon>
    </lineage>
</organism>
<accession>A0ACB7XK42</accession>
<evidence type="ECO:0000313" key="2">
    <source>
        <dbReference type="Proteomes" id="UP000828048"/>
    </source>
</evidence>
<protein>
    <submittedName>
        <fullName evidence="1">Uncharacterized protein</fullName>
    </submittedName>
</protein>
<dbReference type="EMBL" id="CM037160">
    <property type="protein sequence ID" value="KAH7841159.1"/>
    <property type="molecule type" value="Genomic_DNA"/>
</dbReference>
<evidence type="ECO:0000313" key="1">
    <source>
        <dbReference type="EMBL" id="KAH7841159.1"/>
    </source>
</evidence>
<keyword evidence="2" id="KW-1185">Reference proteome</keyword>
<dbReference type="Proteomes" id="UP000828048">
    <property type="component" value="Chromosome 10"/>
</dbReference>
<gene>
    <name evidence="1" type="ORF">Vadar_026398</name>
</gene>
<comment type="caution">
    <text evidence="1">The sequence shown here is derived from an EMBL/GenBank/DDBJ whole genome shotgun (WGS) entry which is preliminary data.</text>
</comment>